<protein>
    <submittedName>
        <fullName evidence="2">Uncharacterized protein</fullName>
    </submittedName>
</protein>
<accession>A0ABS1RWL4</accession>
<evidence type="ECO:0000256" key="1">
    <source>
        <dbReference type="SAM" id="Phobius"/>
    </source>
</evidence>
<name>A0ABS1RWL4_RHOSU</name>
<organism evidence="2 3">
    <name type="scientific">Rhodovulum sulfidophilum</name>
    <name type="common">Rhodobacter sulfidophilus</name>
    <dbReference type="NCBI Taxonomy" id="35806"/>
    <lineage>
        <taxon>Bacteria</taxon>
        <taxon>Pseudomonadati</taxon>
        <taxon>Pseudomonadota</taxon>
        <taxon>Alphaproteobacteria</taxon>
        <taxon>Rhodobacterales</taxon>
        <taxon>Paracoccaceae</taxon>
        <taxon>Rhodovulum</taxon>
    </lineage>
</organism>
<keyword evidence="1" id="KW-0472">Membrane</keyword>
<evidence type="ECO:0000313" key="3">
    <source>
        <dbReference type="Proteomes" id="UP000604473"/>
    </source>
</evidence>
<gene>
    <name evidence="2" type="ORF">JMM60_16000</name>
</gene>
<dbReference type="EMBL" id="JAESJJ010000024">
    <property type="protein sequence ID" value="MBL3610272.1"/>
    <property type="molecule type" value="Genomic_DNA"/>
</dbReference>
<sequence>MPSTAEILGKAARFAGVAFGAALAAEIALFAVAGSVALKAMLRAARMEVFYAPPRLLAHRSARPAQG</sequence>
<comment type="caution">
    <text evidence="2">The sequence shown here is derived from an EMBL/GenBank/DDBJ whole genome shotgun (WGS) entry which is preliminary data.</text>
</comment>
<keyword evidence="1" id="KW-1133">Transmembrane helix</keyword>
<evidence type="ECO:0000313" key="2">
    <source>
        <dbReference type="EMBL" id="MBL3610272.1"/>
    </source>
</evidence>
<dbReference type="RefSeq" id="WP_202249939.1">
    <property type="nucleotide sequence ID" value="NZ_JAESJJ010000024.1"/>
</dbReference>
<proteinExistence type="predicted"/>
<reference evidence="2 3" key="1">
    <citation type="submission" date="2021-01" db="EMBL/GenBank/DDBJ databases">
        <title>Draft genomes of Rhodovulum sulfidophilum.</title>
        <authorList>
            <person name="Guzman M.S."/>
        </authorList>
    </citation>
    <scope>NUCLEOTIDE SEQUENCE [LARGE SCALE GENOMIC DNA]</scope>
    <source>
        <strain evidence="2 3">AB35</strain>
    </source>
</reference>
<feature type="transmembrane region" description="Helical" evidence="1">
    <location>
        <begin position="12"/>
        <end position="38"/>
    </location>
</feature>
<keyword evidence="3" id="KW-1185">Reference proteome</keyword>
<keyword evidence="1" id="KW-0812">Transmembrane</keyword>
<dbReference type="Proteomes" id="UP000604473">
    <property type="component" value="Unassembled WGS sequence"/>
</dbReference>